<dbReference type="EMBL" id="BK015248">
    <property type="protein sequence ID" value="DAD97877.1"/>
    <property type="molecule type" value="Genomic_DNA"/>
</dbReference>
<name>A0A8S5NSV3_9CAUD</name>
<feature type="region of interest" description="Disordered" evidence="1">
    <location>
        <begin position="73"/>
        <end position="93"/>
    </location>
</feature>
<proteinExistence type="predicted"/>
<evidence type="ECO:0000313" key="2">
    <source>
        <dbReference type="EMBL" id="DAD97877.1"/>
    </source>
</evidence>
<protein>
    <submittedName>
        <fullName evidence="2">Uncharacterized protein</fullName>
    </submittedName>
</protein>
<reference evidence="2" key="1">
    <citation type="journal article" date="2021" name="Proc. Natl. Acad. Sci. U.S.A.">
        <title>A Catalog of Tens of Thousands of Viruses from Human Metagenomes Reveals Hidden Associations with Chronic Diseases.</title>
        <authorList>
            <person name="Tisza M.J."/>
            <person name="Buck C.B."/>
        </authorList>
    </citation>
    <scope>NUCLEOTIDE SEQUENCE</scope>
    <source>
        <strain evidence="2">CtkmZ20</strain>
    </source>
</reference>
<evidence type="ECO:0000256" key="1">
    <source>
        <dbReference type="SAM" id="MobiDB-lite"/>
    </source>
</evidence>
<sequence>MTMDSEMNIYTVNDYLINKVKFEMPMKALLGIMHDRELENGIDLEACDKDKVRLAYADMLKWFVLGPSKVNNTSDSDNGWTHSGGGYDMSDNDRSEMKAEANAIYAELEPDSMLKKKSTFRVTSHGVKRANYSPWVEPLPHIIK</sequence>
<organism evidence="2">
    <name type="scientific">Myoviridae sp. ctkmZ20</name>
    <dbReference type="NCBI Taxonomy" id="2825166"/>
    <lineage>
        <taxon>Viruses</taxon>
        <taxon>Duplodnaviria</taxon>
        <taxon>Heunggongvirae</taxon>
        <taxon>Uroviricota</taxon>
        <taxon>Caudoviricetes</taxon>
    </lineage>
</organism>
<accession>A0A8S5NSV3</accession>